<feature type="domain" description="Beta-lactamase-related" evidence="1">
    <location>
        <begin position="14"/>
        <end position="262"/>
    </location>
</feature>
<keyword evidence="3" id="KW-1185">Reference proteome</keyword>
<dbReference type="RefSeq" id="WP_205261628.1">
    <property type="nucleotide sequence ID" value="NZ_JAERWK010000020.1"/>
</dbReference>
<dbReference type="EMBL" id="JAERWK010000020">
    <property type="protein sequence ID" value="MBM9468681.1"/>
    <property type="molecule type" value="Genomic_DNA"/>
</dbReference>
<dbReference type="PANTHER" id="PTHR43283">
    <property type="entry name" value="BETA-LACTAMASE-RELATED"/>
    <property type="match status" value="1"/>
</dbReference>
<dbReference type="AlphaFoldDB" id="A0A938YFN9"/>
<sequence>MDLQQQLDQWPVGAAAIAVIGPDGVLEEARTGAATADTVYRWASVTKVTTALTVLDAVLDGAISLDDPAGPPGATVRHLLAHAAGVRMEAADGDRPLAAPGTRRIYSNHGIELAAEHLAAATGRPFVDELTDRVLEPLGMTGAELVGSPAHGLRSPLADLARLGRELLHSTELLPGAVAAVSTLAFPGLAGVLPGFGRQEHNDWGLGCEIRNGKSPHWTAAGNAPSTFGHFGQSGSFLWADPVAGLACASLCDTPFGPWAAESWPATAQLVLDRYR</sequence>
<evidence type="ECO:0000313" key="3">
    <source>
        <dbReference type="Proteomes" id="UP000663792"/>
    </source>
</evidence>
<dbReference type="Gene3D" id="3.40.710.10">
    <property type="entry name" value="DD-peptidase/beta-lactamase superfamily"/>
    <property type="match status" value="1"/>
</dbReference>
<evidence type="ECO:0000313" key="2">
    <source>
        <dbReference type="EMBL" id="MBM9468681.1"/>
    </source>
</evidence>
<comment type="caution">
    <text evidence="2">The sequence shown here is derived from an EMBL/GenBank/DDBJ whole genome shotgun (WGS) entry which is preliminary data.</text>
</comment>
<organism evidence="2 3">
    <name type="scientific">Nakamurella leprariae</name>
    <dbReference type="NCBI Taxonomy" id="2803911"/>
    <lineage>
        <taxon>Bacteria</taxon>
        <taxon>Bacillati</taxon>
        <taxon>Actinomycetota</taxon>
        <taxon>Actinomycetes</taxon>
        <taxon>Nakamurellales</taxon>
        <taxon>Nakamurellaceae</taxon>
        <taxon>Nakamurella</taxon>
    </lineage>
</organism>
<name>A0A938YFN9_9ACTN</name>
<dbReference type="InterPro" id="IPR001466">
    <property type="entry name" value="Beta-lactam-related"/>
</dbReference>
<dbReference type="PANTHER" id="PTHR43283:SF15">
    <property type="entry name" value="CONSERVED PROTEIN"/>
    <property type="match status" value="1"/>
</dbReference>
<dbReference type="Pfam" id="PF00144">
    <property type="entry name" value="Beta-lactamase"/>
    <property type="match status" value="1"/>
</dbReference>
<evidence type="ECO:0000259" key="1">
    <source>
        <dbReference type="Pfam" id="PF00144"/>
    </source>
</evidence>
<accession>A0A938YFN9</accession>
<gene>
    <name evidence="2" type="ORF">JL106_15470</name>
</gene>
<dbReference type="SUPFAM" id="SSF56601">
    <property type="entry name" value="beta-lactamase/transpeptidase-like"/>
    <property type="match status" value="1"/>
</dbReference>
<dbReference type="InterPro" id="IPR050789">
    <property type="entry name" value="Diverse_Enzym_Activities"/>
</dbReference>
<reference evidence="2" key="1">
    <citation type="submission" date="2021-01" db="EMBL/GenBank/DDBJ databases">
        <title>YIM 132084 draft genome.</title>
        <authorList>
            <person name="An D."/>
        </authorList>
    </citation>
    <scope>NUCLEOTIDE SEQUENCE</scope>
    <source>
        <strain evidence="2">YIM 132084</strain>
    </source>
</reference>
<proteinExistence type="predicted"/>
<dbReference type="InterPro" id="IPR012338">
    <property type="entry name" value="Beta-lactam/transpept-like"/>
</dbReference>
<dbReference type="Proteomes" id="UP000663792">
    <property type="component" value="Unassembled WGS sequence"/>
</dbReference>
<protein>
    <submittedName>
        <fullName evidence="2">Beta-lactamase family protein</fullName>
    </submittedName>
</protein>